<proteinExistence type="predicted"/>
<feature type="transmembrane region" description="Helical" evidence="1">
    <location>
        <begin position="65"/>
        <end position="85"/>
    </location>
</feature>
<evidence type="ECO:0000256" key="1">
    <source>
        <dbReference type="SAM" id="Phobius"/>
    </source>
</evidence>
<keyword evidence="1" id="KW-0472">Membrane</keyword>
<organism evidence="2">
    <name type="scientific">Heliothis virescens</name>
    <name type="common">Tobacco budworm moth</name>
    <dbReference type="NCBI Taxonomy" id="7102"/>
    <lineage>
        <taxon>Eukaryota</taxon>
        <taxon>Metazoa</taxon>
        <taxon>Ecdysozoa</taxon>
        <taxon>Arthropoda</taxon>
        <taxon>Hexapoda</taxon>
        <taxon>Insecta</taxon>
        <taxon>Pterygota</taxon>
        <taxon>Neoptera</taxon>
        <taxon>Endopterygota</taxon>
        <taxon>Lepidoptera</taxon>
        <taxon>Glossata</taxon>
        <taxon>Ditrysia</taxon>
        <taxon>Noctuoidea</taxon>
        <taxon>Noctuidae</taxon>
        <taxon>Heliothinae</taxon>
        <taxon>Heliothis</taxon>
    </lineage>
</organism>
<gene>
    <name evidence="2" type="ORF">B5V51_9174</name>
</gene>
<evidence type="ECO:0008006" key="3">
    <source>
        <dbReference type="Google" id="ProtNLM"/>
    </source>
</evidence>
<comment type="caution">
    <text evidence="2">The sequence shown here is derived from an EMBL/GenBank/DDBJ whole genome shotgun (WGS) entry which is preliminary data.</text>
</comment>
<feature type="transmembrane region" description="Helical" evidence="1">
    <location>
        <begin position="126"/>
        <end position="151"/>
    </location>
</feature>
<dbReference type="AlphaFoldDB" id="A0A2A4JY57"/>
<dbReference type="EMBL" id="NWSH01000413">
    <property type="protein sequence ID" value="PCG76564.1"/>
    <property type="molecule type" value="Genomic_DNA"/>
</dbReference>
<sequence length="169" mass="19364">MWLEKLAPRSFICRYDLRKGSLSVGIFMLIISIICVITLAVQILYYKECNECTALVIHNAYSFSINALIYCIFMIFINIWFIWGVQAHKSSVVLSWVVLTCMWWAQSVTLVFILLCMYITDTSLGWLVALGCAVVAFMILLYFILVGYGYWLEIRKSSHTSLEVPDATS</sequence>
<name>A0A2A4JY57_HELVI</name>
<feature type="transmembrane region" description="Helical" evidence="1">
    <location>
        <begin position="92"/>
        <end position="120"/>
    </location>
</feature>
<feature type="transmembrane region" description="Helical" evidence="1">
    <location>
        <begin position="21"/>
        <end position="45"/>
    </location>
</feature>
<protein>
    <recommendedName>
        <fullName evidence="3">MARVEL domain-containing protein</fullName>
    </recommendedName>
</protein>
<accession>A0A2A4JY57</accession>
<keyword evidence="1" id="KW-0812">Transmembrane</keyword>
<reference evidence="2" key="1">
    <citation type="submission" date="2017-09" db="EMBL/GenBank/DDBJ databases">
        <title>Contemporary evolution of a Lepidopteran species, Heliothis virescens, in response to modern agricultural practices.</title>
        <authorList>
            <person name="Fritz M.L."/>
            <person name="Deyonke A.M."/>
            <person name="Papanicolaou A."/>
            <person name="Micinski S."/>
            <person name="Westbrook J."/>
            <person name="Gould F."/>
        </authorList>
    </citation>
    <scope>NUCLEOTIDE SEQUENCE [LARGE SCALE GENOMIC DNA]</scope>
    <source>
        <strain evidence="2">HvINT-</strain>
        <tissue evidence="2">Whole body</tissue>
    </source>
</reference>
<evidence type="ECO:0000313" key="2">
    <source>
        <dbReference type="EMBL" id="PCG76564.1"/>
    </source>
</evidence>
<keyword evidence="1" id="KW-1133">Transmembrane helix</keyword>